<evidence type="ECO:0000256" key="1">
    <source>
        <dbReference type="SAM" id="SignalP"/>
    </source>
</evidence>
<name>A0A6A3JVN9_9STRA</name>
<proteinExistence type="predicted"/>
<dbReference type="Proteomes" id="UP000435112">
    <property type="component" value="Unassembled WGS sequence"/>
</dbReference>
<feature type="signal peptide" evidence="1">
    <location>
        <begin position="1"/>
        <end position="27"/>
    </location>
</feature>
<dbReference type="EMBL" id="QXFT01001954">
    <property type="protein sequence ID" value="KAE9306835.1"/>
    <property type="molecule type" value="Genomic_DNA"/>
</dbReference>
<keyword evidence="6" id="KW-1185">Reference proteome</keyword>
<evidence type="ECO:0000313" key="6">
    <source>
        <dbReference type="Proteomes" id="UP000434957"/>
    </source>
</evidence>
<gene>
    <name evidence="3" type="ORF">PR001_g19907</name>
    <name evidence="2" type="ORF">PR002_g20505</name>
    <name evidence="4" type="ORF">PR003_g21152</name>
</gene>
<dbReference type="Proteomes" id="UP000429607">
    <property type="component" value="Unassembled WGS sequence"/>
</dbReference>
<keyword evidence="1" id="KW-0732">Signal</keyword>
<evidence type="ECO:0008006" key="8">
    <source>
        <dbReference type="Google" id="ProtNLM"/>
    </source>
</evidence>
<dbReference type="EMBL" id="QXFU01001964">
    <property type="protein sequence ID" value="KAE8992569.1"/>
    <property type="molecule type" value="Genomic_DNA"/>
</dbReference>
<comment type="caution">
    <text evidence="3">The sequence shown here is derived from an EMBL/GenBank/DDBJ whole genome shotgun (WGS) entry which is preliminary data.</text>
</comment>
<evidence type="ECO:0000313" key="3">
    <source>
        <dbReference type="EMBL" id="KAE8996284.1"/>
    </source>
</evidence>
<organism evidence="3 5">
    <name type="scientific">Phytophthora rubi</name>
    <dbReference type="NCBI Taxonomy" id="129364"/>
    <lineage>
        <taxon>Eukaryota</taxon>
        <taxon>Sar</taxon>
        <taxon>Stramenopiles</taxon>
        <taxon>Oomycota</taxon>
        <taxon>Peronosporomycetes</taxon>
        <taxon>Peronosporales</taxon>
        <taxon>Peronosporaceae</taxon>
        <taxon>Phytophthora</taxon>
    </lineage>
</organism>
<dbReference type="Proteomes" id="UP000434957">
    <property type="component" value="Unassembled WGS sequence"/>
</dbReference>
<sequence>MGRTRCLGTWCVLVLFMRLMASVICEAKFFCCTCIDCIHCLRVTVFDDMALVLDGLGMHDGGIVRDGLDDAQWRGGCSTAWATLG</sequence>
<feature type="chain" id="PRO_5036379904" description="Secreted protein" evidence="1">
    <location>
        <begin position="28"/>
        <end position="85"/>
    </location>
</feature>
<evidence type="ECO:0000313" key="5">
    <source>
        <dbReference type="Proteomes" id="UP000429607"/>
    </source>
</evidence>
<protein>
    <recommendedName>
        <fullName evidence="8">Secreted protein</fullName>
    </recommendedName>
</protein>
<evidence type="ECO:0000313" key="2">
    <source>
        <dbReference type="EMBL" id="KAE8992569.1"/>
    </source>
</evidence>
<reference evidence="5 7" key="1">
    <citation type="submission" date="2018-09" db="EMBL/GenBank/DDBJ databases">
        <title>Genomic investigation of the strawberry pathogen Phytophthora fragariae indicates pathogenicity is determined by transcriptional variation in three key races.</title>
        <authorList>
            <person name="Adams T.M."/>
            <person name="Armitage A.D."/>
            <person name="Sobczyk M.K."/>
            <person name="Bates H.J."/>
            <person name="Dunwell J.M."/>
            <person name="Nellist C.F."/>
            <person name="Harrison R.J."/>
        </authorList>
    </citation>
    <scope>NUCLEOTIDE SEQUENCE [LARGE SCALE GENOMIC DNA]</scope>
    <source>
        <strain evidence="3 5">SCRP249</strain>
        <strain evidence="2 7">SCRP324</strain>
        <strain evidence="4 6">SCRP333</strain>
    </source>
</reference>
<evidence type="ECO:0000313" key="7">
    <source>
        <dbReference type="Proteomes" id="UP000435112"/>
    </source>
</evidence>
<evidence type="ECO:0000313" key="4">
    <source>
        <dbReference type="EMBL" id="KAE9306835.1"/>
    </source>
</evidence>
<dbReference type="EMBL" id="QXFV01001901">
    <property type="protein sequence ID" value="KAE8996284.1"/>
    <property type="molecule type" value="Genomic_DNA"/>
</dbReference>
<accession>A0A6A3JVN9</accession>
<dbReference type="AlphaFoldDB" id="A0A6A3JVN9"/>